<dbReference type="PROSITE" id="PS50110">
    <property type="entry name" value="RESPONSE_REGULATORY"/>
    <property type="match status" value="1"/>
</dbReference>
<dbReference type="SUPFAM" id="SSF46894">
    <property type="entry name" value="C-terminal effector domain of the bipartite response regulators"/>
    <property type="match status" value="1"/>
</dbReference>
<evidence type="ECO:0000256" key="1">
    <source>
        <dbReference type="ARBA" id="ARBA00022553"/>
    </source>
</evidence>
<dbReference type="GO" id="GO:0000160">
    <property type="term" value="P:phosphorelay signal transduction system"/>
    <property type="evidence" value="ECO:0007669"/>
    <property type="project" value="InterPro"/>
</dbReference>
<keyword evidence="3" id="KW-0238">DNA-binding</keyword>
<evidence type="ECO:0000256" key="2">
    <source>
        <dbReference type="ARBA" id="ARBA00023015"/>
    </source>
</evidence>
<keyword evidence="2" id="KW-0805">Transcription regulation</keyword>
<protein>
    <submittedName>
        <fullName evidence="8">Two component transcriptional regulator, LuxR family</fullName>
    </submittedName>
</protein>
<evidence type="ECO:0000259" key="6">
    <source>
        <dbReference type="PROSITE" id="PS50043"/>
    </source>
</evidence>
<evidence type="ECO:0000256" key="4">
    <source>
        <dbReference type="ARBA" id="ARBA00023163"/>
    </source>
</evidence>
<feature type="modified residue" description="4-aspartylphosphate" evidence="5">
    <location>
        <position position="57"/>
    </location>
</feature>
<organism evidence="8 9">
    <name type="scientific">Sideroxydans lithotrophicus (strain ES-1)</name>
    <dbReference type="NCBI Taxonomy" id="580332"/>
    <lineage>
        <taxon>Bacteria</taxon>
        <taxon>Pseudomonadati</taxon>
        <taxon>Pseudomonadota</taxon>
        <taxon>Betaproteobacteria</taxon>
        <taxon>Nitrosomonadales</taxon>
        <taxon>Gallionellaceae</taxon>
        <taxon>Sideroxydans</taxon>
    </lineage>
</organism>
<keyword evidence="9" id="KW-1185">Reference proteome</keyword>
<dbReference type="EMBL" id="CP001965">
    <property type="protein sequence ID" value="ADE10393.1"/>
    <property type="molecule type" value="Genomic_DNA"/>
</dbReference>
<dbReference type="eggNOG" id="COG2197">
    <property type="taxonomic scope" value="Bacteria"/>
</dbReference>
<evidence type="ECO:0000259" key="7">
    <source>
        <dbReference type="PROSITE" id="PS50110"/>
    </source>
</evidence>
<dbReference type="SUPFAM" id="SSF52172">
    <property type="entry name" value="CheY-like"/>
    <property type="match status" value="1"/>
</dbReference>
<dbReference type="GO" id="GO:0006355">
    <property type="term" value="P:regulation of DNA-templated transcription"/>
    <property type="evidence" value="ECO:0007669"/>
    <property type="project" value="InterPro"/>
</dbReference>
<dbReference type="SMART" id="SM00448">
    <property type="entry name" value="REC"/>
    <property type="match status" value="1"/>
</dbReference>
<dbReference type="AlphaFoldDB" id="D5CU58"/>
<dbReference type="OrthoDB" id="3623000at2"/>
<feature type="domain" description="HTH luxR-type" evidence="6">
    <location>
        <begin position="146"/>
        <end position="211"/>
    </location>
</feature>
<dbReference type="Pfam" id="PF00196">
    <property type="entry name" value="GerE"/>
    <property type="match status" value="1"/>
</dbReference>
<dbReference type="Proteomes" id="UP000001625">
    <property type="component" value="Chromosome"/>
</dbReference>
<dbReference type="InterPro" id="IPR011006">
    <property type="entry name" value="CheY-like_superfamily"/>
</dbReference>
<dbReference type="KEGG" id="slt:Slit_0151"/>
<dbReference type="PANTHER" id="PTHR43214:SF41">
    <property type="entry name" value="NITRATE_NITRITE RESPONSE REGULATOR PROTEIN NARP"/>
    <property type="match status" value="1"/>
</dbReference>
<feature type="domain" description="Response regulatory" evidence="7">
    <location>
        <begin position="6"/>
        <end position="122"/>
    </location>
</feature>
<reference evidence="8 9" key="1">
    <citation type="submission" date="2010-03" db="EMBL/GenBank/DDBJ databases">
        <title>Complete sequence of Sideroxydans lithotrophicus ES-1.</title>
        <authorList>
            <consortium name="US DOE Joint Genome Institute"/>
            <person name="Lucas S."/>
            <person name="Copeland A."/>
            <person name="Lapidus A."/>
            <person name="Cheng J.-F."/>
            <person name="Bruce D."/>
            <person name="Goodwin L."/>
            <person name="Pitluck S."/>
            <person name="Munk A.C."/>
            <person name="Detter J.C."/>
            <person name="Han C."/>
            <person name="Tapia R."/>
            <person name="Larimer F."/>
            <person name="Land M."/>
            <person name="Hauser L."/>
            <person name="Kyrpides N."/>
            <person name="Ivanova N."/>
            <person name="Emerson D."/>
            <person name="Woyke T."/>
        </authorList>
    </citation>
    <scope>NUCLEOTIDE SEQUENCE [LARGE SCALE GENOMIC DNA]</scope>
    <source>
        <strain evidence="8 9">ES-1</strain>
    </source>
</reference>
<evidence type="ECO:0000256" key="3">
    <source>
        <dbReference type="ARBA" id="ARBA00023125"/>
    </source>
</evidence>
<dbReference type="CDD" id="cd06170">
    <property type="entry name" value="LuxR_C_like"/>
    <property type="match status" value="1"/>
</dbReference>
<dbReference type="InterPro" id="IPR001789">
    <property type="entry name" value="Sig_transdc_resp-reg_receiver"/>
</dbReference>
<dbReference type="PROSITE" id="PS50043">
    <property type="entry name" value="HTH_LUXR_2"/>
    <property type="match status" value="1"/>
</dbReference>
<gene>
    <name evidence="8" type="ordered locus">Slit_0151</name>
</gene>
<dbReference type="GO" id="GO:0003677">
    <property type="term" value="F:DNA binding"/>
    <property type="evidence" value="ECO:0007669"/>
    <property type="project" value="UniProtKB-KW"/>
</dbReference>
<keyword evidence="4" id="KW-0804">Transcription</keyword>
<sequence>MKTLNSILLIEDFEDIRHWLAGLLRQAFGEVNVTEAATVAQGYSALDSKSFDLIVVDLNLPDGTGVDILRRAKMQGLAGYCVVATAYDDDAHLLPALNAGADGYLLKDQTDEQLIRDLHGILNGAPPLSPPVARRIMQLAKQTPATSLLLVPLTAREEEVLTYIAKGLSRTEIAQLLSVSAHTIIAHVRSIYSKLDISSRAEATVEAIRRGLIST</sequence>
<dbReference type="HOGENOM" id="CLU_000445_90_10_4"/>
<dbReference type="SMART" id="SM00421">
    <property type="entry name" value="HTH_LUXR"/>
    <property type="match status" value="1"/>
</dbReference>
<dbReference type="InterPro" id="IPR000792">
    <property type="entry name" value="Tscrpt_reg_LuxR_C"/>
</dbReference>
<dbReference type="Gene3D" id="1.10.10.10">
    <property type="entry name" value="Winged helix-like DNA-binding domain superfamily/Winged helix DNA-binding domain"/>
    <property type="match status" value="1"/>
</dbReference>
<dbReference type="InterPro" id="IPR016032">
    <property type="entry name" value="Sig_transdc_resp-reg_C-effctor"/>
</dbReference>
<keyword evidence="1 5" id="KW-0597">Phosphoprotein</keyword>
<dbReference type="PANTHER" id="PTHR43214">
    <property type="entry name" value="TWO-COMPONENT RESPONSE REGULATOR"/>
    <property type="match status" value="1"/>
</dbReference>
<dbReference type="Gene3D" id="3.40.50.2300">
    <property type="match status" value="1"/>
</dbReference>
<dbReference type="STRING" id="580332.Slit_0151"/>
<dbReference type="PRINTS" id="PR00038">
    <property type="entry name" value="HTHLUXR"/>
</dbReference>
<name>D5CU58_SIDLE</name>
<accession>D5CU58</accession>
<proteinExistence type="predicted"/>
<dbReference type="InterPro" id="IPR039420">
    <property type="entry name" value="WalR-like"/>
</dbReference>
<dbReference type="InterPro" id="IPR058245">
    <property type="entry name" value="NreC/VraR/RcsB-like_REC"/>
</dbReference>
<dbReference type="InterPro" id="IPR036388">
    <property type="entry name" value="WH-like_DNA-bd_sf"/>
</dbReference>
<evidence type="ECO:0000256" key="5">
    <source>
        <dbReference type="PROSITE-ProRule" id="PRU00169"/>
    </source>
</evidence>
<dbReference type="Pfam" id="PF00072">
    <property type="entry name" value="Response_reg"/>
    <property type="match status" value="1"/>
</dbReference>
<evidence type="ECO:0000313" key="8">
    <source>
        <dbReference type="EMBL" id="ADE10393.1"/>
    </source>
</evidence>
<evidence type="ECO:0000313" key="9">
    <source>
        <dbReference type="Proteomes" id="UP000001625"/>
    </source>
</evidence>
<dbReference type="CDD" id="cd17535">
    <property type="entry name" value="REC_NarL-like"/>
    <property type="match status" value="1"/>
</dbReference>